<gene>
    <name evidence="10" type="ORF">CBR_g31025</name>
</gene>
<dbReference type="PROSITE" id="PS50290">
    <property type="entry name" value="PI3_4_KINASE_3"/>
    <property type="match status" value="1"/>
</dbReference>
<dbReference type="InterPro" id="IPR042236">
    <property type="entry name" value="PI3K_accessory_sf"/>
</dbReference>
<dbReference type="GO" id="GO:0005737">
    <property type="term" value="C:cytoplasm"/>
    <property type="evidence" value="ECO:0007669"/>
    <property type="project" value="TreeGrafter"/>
</dbReference>
<dbReference type="SMART" id="SM00146">
    <property type="entry name" value="PI3Kc"/>
    <property type="match status" value="1"/>
</dbReference>
<dbReference type="InterPro" id="IPR016024">
    <property type="entry name" value="ARM-type_fold"/>
</dbReference>
<dbReference type="Gene3D" id="1.10.1070.11">
    <property type="entry name" value="Phosphatidylinositol 3-/4-kinase, catalytic domain"/>
    <property type="match status" value="1"/>
</dbReference>
<feature type="compositionally biased region" description="Basic and acidic residues" evidence="7">
    <location>
        <begin position="1642"/>
        <end position="1652"/>
    </location>
</feature>
<keyword evidence="5" id="KW-0418">Kinase</keyword>
<organism evidence="10 11">
    <name type="scientific">Chara braunii</name>
    <name type="common">Braun's stonewort</name>
    <dbReference type="NCBI Taxonomy" id="69332"/>
    <lineage>
        <taxon>Eukaryota</taxon>
        <taxon>Viridiplantae</taxon>
        <taxon>Streptophyta</taxon>
        <taxon>Charophyceae</taxon>
        <taxon>Charales</taxon>
        <taxon>Characeae</taxon>
        <taxon>Chara</taxon>
    </lineage>
</organism>
<evidence type="ECO:0000256" key="6">
    <source>
        <dbReference type="ARBA" id="ARBA00023136"/>
    </source>
</evidence>
<evidence type="ECO:0000256" key="5">
    <source>
        <dbReference type="ARBA" id="ARBA00022777"/>
    </source>
</evidence>
<dbReference type="PROSITE" id="PS51545">
    <property type="entry name" value="PIK_HELICAL"/>
    <property type="match status" value="1"/>
</dbReference>
<feature type="domain" description="PI3K/PI4K catalytic" evidence="8">
    <location>
        <begin position="1990"/>
        <end position="2268"/>
    </location>
</feature>
<evidence type="ECO:0000259" key="8">
    <source>
        <dbReference type="PROSITE" id="PS50290"/>
    </source>
</evidence>
<feature type="domain" description="PIK helical" evidence="9">
    <location>
        <begin position="1723"/>
        <end position="1911"/>
    </location>
</feature>
<evidence type="ECO:0000256" key="1">
    <source>
        <dbReference type="ARBA" id="ARBA00004170"/>
    </source>
</evidence>
<evidence type="ECO:0000256" key="2">
    <source>
        <dbReference type="ARBA" id="ARBA00006209"/>
    </source>
</evidence>
<feature type="compositionally biased region" description="Low complexity" evidence="7">
    <location>
        <begin position="1654"/>
        <end position="1663"/>
    </location>
</feature>
<dbReference type="GO" id="GO:0046854">
    <property type="term" value="P:phosphatidylinositol phosphate biosynthetic process"/>
    <property type="evidence" value="ECO:0007669"/>
    <property type="project" value="InterPro"/>
</dbReference>
<dbReference type="InterPro" id="IPR015433">
    <property type="entry name" value="PI3/4_kinase"/>
</dbReference>
<name>A0A388LE34_CHABU</name>
<reference evidence="10 11" key="1">
    <citation type="journal article" date="2018" name="Cell">
        <title>The Chara Genome: Secondary Complexity and Implications for Plant Terrestrialization.</title>
        <authorList>
            <person name="Nishiyama T."/>
            <person name="Sakayama H."/>
            <person name="Vries J.D."/>
            <person name="Buschmann H."/>
            <person name="Saint-Marcoux D."/>
            <person name="Ullrich K.K."/>
            <person name="Haas F.B."/>
            <person name="Vanderstraeten L."/>
            <person name="Becker D."/>
            <person name="Lang D."/>
            <person name="Vosolsobe S."/>
            <person name="Rombauts S."/>
            <person name="Wilhelmsson P.K.I."/>
            <person name="Janitza P."/>
            <person name="Kern R."/>
            <person name="Heyl A."/>
            <person name="Rumpler F."/>
            <person name="Villalobos L.I.A.C."/>
            <person name="Clay J.M."/>
            <person name="Skokan R."/>
            <person name="Toyoda A."/>
            <person name="Suzuki Y."/>
            <person name="Kagoshima H."/>
            <person name="Schijlen E."/>
            <person name="Tajeshwar N."/>
            <person name="Catarino B."/>
            <person name="Hetherington A.J."/>
            <person name="Saltykova A."/>
            <person name="Bonnot C."/>
            <person name="Breuninger H."/>
            <person name="Symeonidi A."/>
            <person name="Radhakrishnan G.V."/>
            <person name="Van Nieuwerburgh F."/>
            <person name="Deforce D."/>
            <person name="Chang C."/>
            <person name="Karol K.G."/>
            <person name="Hedrich R."/>
            <person name="Ulvskov P."/>
            <person name="Glockner G."/>
            <person name="Delwiche C.F."/>
            <person name="Petrasek J."/>
            <person name="Van de Peer Y."/>
            <person name="Friml J."/>
            <person name="Beilby M."/>
            <person name="Dolan L."/>
            <person name="Kohara Y."/>
            <person name="Sugano S."/>
            <person name="Fujiyama A."/>
            <person name="Delaux P.-M."/>
            <person name="Quint M."/>
            <person name="TheiBen G."/>
            <person name="Hagemann M."/>
            <person name="Harholt J."/>
            <person name="Dunand C."/>
            <person name="Zachgo S."/>
            <person name="Langdale J."/>
            <person name="Maumus F."/>
            <person name="Straeten D.V.D."/>
            <person name="Gould S.B."/>
            <person name="Rensing S.A."/>
        </authorList>
    </citation>
    <scope>NUCLEOTIDE SEQUENCE [LARGE SCALE GENOMIC DNA]</scope>
    <source>
        <strain evidence="10 11">S276</strain>
    </source>
</reference>
<keyword evidence="6" id="KW-0472">Membrane</keyword>
<feature type="compositionally biased region" description="Gly residues" evidence="7">
    <location>
        <begin position="261"/>
        <end position="272"/>
    </location>
</feature>
<dbReference type="InterPro" id="IPR018936">
    <property type="entry name" value="PI3/4_kinase_CS"/>
</dbReference>
<evidence type="ECO:0000256" key="7">
    <source>
        <dbReference type="SAM" id="MobiDB-lite"/>
    </source>
</evidence>
<dbReference type="InterPro" id="IPR001263">
    <property type="entry name" value="PI3K_accessory_dom"/>
</dbReference>
<dbReference type="Gene3D" id="3.30.1010.10">
    <property type="entry name" value="Phosphatidylinositol 3-kinase Catalytic Subunit, Chain A, domain 4"/>
    <property type="match status" value="1"/>
</dbReference>
<dbReference type="STRING" id="69332.A0A388LE34"/>
<dbReference type="FunFam" id="3.30.1010.10:FF:000012">
    <property type="entry name" value="Phosphatidylinositol 4-kinase alpha 1"/>
    <property type="match status" value="1"/>
</dbReference>
<dbReference type="Gene3D" id="1.25.40.70">
    <property type="entry name" value="Phosphatidylinositol 3-kinase, accessory domain (PIK)"/>
    <property type="match status" value="1"/>
</dbReference>
<dbReference type="InterPro" id="IPR036940">
    <property type="entry name" value="PI3/4_kinase_cat_sf"/>
</dbReference>
<dbReference type="PANTHER" id="PTHR10048:SF15">
    <property type="entry name" value="PHOSPHATIDYLINOSITOL 4-KINASE ALPHA"/>
    <property type="match status" value="1"/>
</dbReference>
<comment type="similarity">
    <text evidence="2">Belongs to the PI3/PI4-kinase family. Type III PI4K subfamily.</text>
</comment>
<dbReference type="InterPro" id="IPR011009">
    <property type="entry name" value="Kinase-like_dom_sf"/>
</dbReference>
<dbReference type="InterPro" id="IPR000403">
    <property type="entry name" value="PI3/4_kinase_cat_dom"/>
</dbReference>
<evidence type="ECO:0000313" key="11">
    <source>
        <dbReference type="Proteomes" id="UP000265515"/>
    </source>
</evidence>
<protein>
    <recommendedName>
        <fullName evidence="3">1-phosphatidylinositol 4-kinase</fullName>
        <ecNumber evidence="3">2.7.1.67</ecNumber>
    </recommendedName>
</protein>
<feature type="compositionally biased region" description="Basic residues" evidence="7">
    <location>
        <begin position="279"/>
        <end position="290"/>
    </location>
</feature>
<keyword evidence="4" id="KW-0808">Transferase</keyword>
<dbReference type="Pfam" id="PF00613">
    <property type="entry name" value="PI3Ka"/>
    <property type="match status" value="1"/>
</dbReference>
<keyword evidence="11" id="KW-1185">Reference proteome</keyword>
<comment type="caution">
    <text evidence="10">The sequence shown here is derived from an EMBL/GenBank/DDBJ whole genome shotgun (WGS) entry which is preliminary data.</text>
</comment>
<dbReference type="PANTHER" id="PTHR10048">
    <property type="entry name" value="PHOSPHATIDYLINOSITOL KINASE"/>
    <property type="match status" value="1"/>
</dbReference>
<evidence type="ECO:0000259" key="9">
    <source>
        <dbReference type="PROSITE" id="PS51545"/>
    </source>
</evidence>
<dbReference type="SMART" id="SM00145">
    <property type="entry name" value="PI3Ka"/>
    <property type="match status" value="1"/>
</dbReference>
<sequence length="2284" mass="247831">MDPLTELCDVLADDPSAPVDRVQVIVSQCPLFVPIHCSTSEVRHRGNEEQEEETALWTEKSHGIASLAIGPGRDGGEGVRRCNWSGRQRQTLAVLPTPAQLNGVLGLARFLARCQDRHRHVSLLPILTDFLRCVPRLAHDDVDPPLFATSRATSSFFLRLIGHVSELCRLWPESLEEISAAVADVMHDITQGGGSWEVDTPYNARVGPVVTRAFLTALGEHPPCLRSSDAVHVAGWMYDRWIGPRVVPGSPQGSPPPSGVGSSGGVGGGRGAYGSSAHGGHHHHDHHRHSNAGWGSSAGNSLSIESTSNGWIAGGGGEMLPDGPYEGIMEDIDVVGGGENKAGGLRSSESSGSLSSCASATIGAMLYDTVEVLEGYETAFRIVSQIFPQLMAKEARSGGVASACASSSASSMRCPLVDGYRVAASRQLKATLVLLKTRRSKSNPDLPPPSLVVAKVRAAHAAVAVQVECFRHGCCEGKTMMRSALTLLLDAAEGCLTSPWRLQSACESLFSALVQGAVAIVVRGAKSGQSSLLQEVLLRFKSILLTAAHVSREQAATSLAEDDMATLEECQGPMLRSAAQATCQLLVCGWEFERAAVESFLLSMGAYVREKGNREVKDRSSSSTSVSSLILKQTVVPLLAQFGIALDRPDALKIVLSLVVESLEDGEDHVTDGVRLRVLDALARIASLGHEVVYREVLVLLTRMYKESLSLTTPLPSGMAVPAAPPSSSSRLGGSMRSSGGGPARDGPSGRMEFWKDVEWIGRKLCFMAEKLRNAALRRDLRQRLLLLCSEVGLLAEARSTGSGKVALGHLLPAIASASRHFSPLEQVDLATLKLFRNLWFYIALFKMWTAPPGGAPSGSKGTDVTKTTNDINSSSLPLLGTTRLEKQLPTAIRSIAQITPPLVGGSAKWLEDDADLNALINPGSRRGSAIEKAAHAQRTDLSAALSREGDAVDVYSLSSLSGVKVTYLLSVAILEGTRMGGPGSLIRNIPRSCKALALMGQDTTMEMAPVAEEPPLLSPMRLGSGGGGGGEGGGGGSNKEGVVDEEVLPISGLWCVFEYLGSPSMKPIVRQCFECTVRRAFDSTISWLSGEGRVACERADREDALAAHAVFLLGSQRIQEHPQPIQVLADYLLEKLWKRFPQVLWHSRCVDGVLKLVINPPAPPPTTRASSSLANAVRQAQQQRAQQWLAYALMLAPSTTQGLLQEKFRKLSQRQRLGYTGDLLSLVSEIRLNASSSSSTSSAWSGSNGSVRAFSEVAIPPILVPAASVAGAAAAGGTAHGKESSTKEVLSTSIISANLKSQYVGEIAGMKKPITSVGYAGLAAVAPALPAQLQQHQLPNGTTTTVDKNLSSLLIGDFIRVMRDYTALAEQDRQVDPSGFQETCLRAAALILSEEKNRSSFPEGYEQLLRLLCWCPVRIFTLDTLQTGVFVWTWLVSAAPALAPAILSELADAWMWTVETKRGIFASQPEGSGPAAQLRPQLTPGEPTNWPPKADPVEGIAAHRIWAGFLLDRLEVGKRSGGEQLPVFGKLLLGSLGSGKRLTSHPAAAAAVFSFLLLGLTFCQAAVAWKSPKIDKGSTIKPSVRIIRDRVYRAALDWFSVAPGLFDSKDETVSQGEWETIKAFLTCLAIDQKLEEMVKHEGPIHNPEGGDHQQPQEQQQQQYASTYLTPDNLRHPVWGNAEKDGDVARERRRQLLLTLCQNEADRLETWANPLKEGAQLRFRAHGQGQERWAEWVRTAWSVDPRIAIAMVARFPGVTHIRTEVTKLVQANISKLHHIPEALPFFVTPTAVKEDSPVLRQLPYWAPCSITQALDFLTPDFKGHHRVMAYCLRVMETYPPEKVTFFMPQLIQALRYDHGGLVEGYLMVAARKSNLFAHLLIWQLQGEDAPTAEDAADSSEAKSEESNVLWTIVPRVRQRIIDGFTAEAKDVYEREFQFFDAVTSISGTLKPLPKDERRAGIRRELEKIKIPGDDLYLPTAPDKIVRGIKLDSGIPLQSAAKVPIMITFYVVSKHGPADGIVPQACIFKVGDDCRQDVLALQVIALLRDVFAAINLDLYLFPYGVLPTGYGRGIIEVVPNSRSRNQMGELSDGGLLELFQQDFGPVGTRRFEQARDNLIVSAAGYAVASLLLQPKDRHNGNILFDKDGRLVHIDFGFILETSPGGNMRFESADFKLSYEMTQLMDPSGDMKSAPWRKFVSLCVKGYLAARVHMDGIVNTVKLMVDSGLPCFSRGDPINNLRKRFHPEMNEREAADFMIATCTDSYNKLTTFAYDVIQNWQQGIEH</sequence>
<feature type="compositionally biased region" description="Gly residues" evidence="7">
    <location>
        <begin position="1024"/>
        <end position="1039"/>
    </location>
</feature>
<dbReference type="Proteomes" id="UP000265515">
    <property type="component" value="Unassembled WGS sequence"/>
</dbReference>
<dbReference type="CDD" id="cd05167">
    <property type="entry name" value="PI4Kc_III_alpha"/>
    <property type="match status" value="1"/>
</dbReference>
<dbReference type="PROSITE" id="PS00915">
    <property type="entry name" value="PI3_4_KINASE_1"/>
    <property type="match status" value="1"/>
</dbReference>
<dbReference type="GO" id="GO:0005886">
    <property type="term" value="C:plasma membrane"/>
    <property type="evidence" value="ECO:0007669"/>
    <property type="project" value="TreeGrafter"/>
</dbReference>
<evidence type="ECO:0000256" key="3">
    <source>
        <dbReference type="ARBA" id="ARBA00012169"/>
    </source>
</evidence>
<feature type="region of interest" description="Disordered" evidence="7">
    <location>
        <begin position="1642"/>
        <end position="1663"/>
    </location>
</feature>
<accession>A0A388LE34</accession>
<dbReference type="InterPro" id="IPR045495">
    <property type="entry name" value="PI4K_N"/>
</dbReference>
<feature type="region of interest" description="Disordered" evidence="7">
    <location>
        <begin position="716"/>
        <end position="750"/>
    </location>
</feature>
<dbReference type="SUPFAM" id="SSF48371">
    <property type="entry name" value="ARM repeat"/>
    <property type="match status" value="1"/>
</dbReference>
<dbReference type="OMA" id="CIFKSGD"/>
<dbReference type="EMBL" id="BFEA01000350">
    <property type="protein sequence ID" value="GBG80565.1"/>
    <property type="molecule type" value="Genomic_DNA"/>
</dbReference>
<feature type="region of interest" description="Disordered" evidence="7">
    <location>
        <begin position="247"/>
        <end position="299"/>
    </location>
</feature>
<evidence type="ECO:0000256" key="4">
    <source>
        <dbReference type="ARBA" id="ARBA00022679"/>
    </source>
</evidence>
<feature type="compositionally biased region" description="Low complexity" evidence="7">
    <location>
        <begin position="716"/>
        <end position="738"/>
    </location>
</feature>
<dbReference type="SUPFAM" id="SSF56112">
    <property type="entry name" value="Protein kinase-like (PK-like)"/>
    <property type="match status" value="1"/>
</dbReference>
<dbReference type="GO" id="GO:0004430">
    <property type="term" value="F:1-phosphatidylinositol 4-kinase activity"/>
    <property type="evidence" value="ECO:0007669"/>
    <property type="project" value="UniProtKB-EC"/>
</dbReference>
<dbReference type="FunFam" id="1.10.1070.11:FF:000012">
    <property type="entry name" value="Phosphatidylinositol 4-kinase alpha 1"/>
    <property type="match status" value="1"/>
</dbReference>
<comment type="subcellular location">
    <subcellularLocation>
        <location evidence="1">Membrane</location>
        <topology evidence="1">Peripheral membrane protein</topology>
    </subcellularLocation>
</comment>
<feature type="region of interest" description="Disordered" evidence="7">
    <location>
        <begin position="1022"/>
        <end position="1041"/>
    </location>
</feature>
<proteinExistence type="inferred from homology"/>
<dbReference type="Gramene" id="GBG80565">
    <property type="protein sequence ID" value="GBG80565"/>
    <property type="gene ID" value="CBR_g31025"/>
</dbReference>
<dbReference type="GO" id="GO:0048015">
    <property type="term" value="P:phosphatidylinositol-mediated signaling"/>
    <property type="evidence" value="ECO:0007669"/>
    <property type="project" value="TreeGrafter"/>
</dbReference>
<evidence type="ECO:0000313" key="10">
    <source>
        <dbReference type="EMBL" id="GBG80565.1"/>
    </source>
</evidence>
<dbReference type="EC" id="2.7.1.67" evidence="3"/>
<dbReference type="Pfam" id="PF19274">
    <property type="entry name" value="PI4K_N"/>
    <property type="match status" value="3"/>
</dbReference>
<dbReference type="OrthoDB" id="10264149at2759"/>
<dbReference type="Pfam" id="PF00454">
    <property type="entry name" value="PI3_PI4_kinase"/>
    <property type="match status" value="1"/>
</dbReference>